<feature type="compositionally biased region" description="Basic and acidic residues" evidence="1">
    <location>
        <begin position="91"/>
        <end position="118"/>
    </location>
</feature>
<proteinExistence type="predicted"/>
<reference evidence="3 4" key="2">
    <citation type="journal article" date="2019" name="G3 (Bethesda)">
        <title>Hybrid Assembly of the Genome of the Entomopathogenic Nematode Steinernema carpocapsae Identifies the X-Chromosome.</title>
        <authorList>
            <person name="Serra L."/>
            <person name="Macchietto M."/>
            <person name="Macias-Munoz A."/>
            <person name="McGill C.J."/>
            <person name="Rodriguez I.M."/>
            <person name="Rodriguez B."/>
            <person name="Murad R."/>
            <person name="Mortazavi A."/>
        </authorList>
    </citation>
    <scope>NUCLEOTIDE SEQUENCE [LARGE SCALE GENOMIC DNA]</scope>
    <source>
        <strain evidence="3 4">ALL</strain>
    </source>
</reference>
<feature type="region of interest" description="Disordered" evidence="1">
    <location>
        <begin position="1"/>
        <end position="118"/>
    </location>
</feature>
<evidence type="ECO:0000313" key="4">
    <source>
        <dbReference type="Proteomes" id="UP000298663"/>
    </source>
</evidence>
<protein>
    <recommendedName>
        <fullName evidence="2">Protein kinase domain-containing protein</fullName>
    </recommendedName>
</protein>
<feature type="compositionally biased region" description="Basic and acidic residues" evidence="1">
    <location>
        <begin position="68"/>
        <end position="81"/>
    </location>
</feature>
<dbReference type="InterPro" id="IPR000719">
    <property type="entry name" value="Prot_kinase_dom"/>
</dbReference>
<evidence type="ECO:0000256" key="1">
    <source>
        <dbReference type="SAM" id="MobiDB-lite"/>
    </source>
</evidence>
<dbReference type="GO" id="GO:0005524">
    <property type="term" value="F:ATP binding"/>
    <property type="evidence" value="ECO:0007669"/>
    <property type="project" value="InterPro"/>
</dbReference>
<dbReference type="OrthoDB" id="10444416at2759"/>
<dbReference type="AlphaFoldDB" id="A0A4U5MFH0"/>
<dbReference type="SUPFAM" id="SSF56112">
    <property type="entry name" value="Protein kinase-like (PK-like)"/>
    <property type="match status" value="1"/>
</dbReference>
<evidence type="ECO:0000259" key="2">
    <source>
        <dbReference type="PROSITE" id="PS50011"/>
    </source>
</evidence>
<dbReference type="InterPro" id="IPR011009">
    <property type="entry name" value="Kinase-like_dom_sf"/>
</dbReference>
<dbReference type="EMBL" id="AZBU02000008">
    <property type="protein sequence ID" value="TKR67882.1"/>
    <property type="molecule type" value="Genomic_DNA"/>
</dbReference>
<evidence type="ECO:0000313" key="3">
    <source>
        <dbReference type="EMBL" id="TKR67882.1"/>
    </source>
</evidence>
<feature type="domain" description="Protein kinase" evidence="2">
    <location>
        <begin position="170"/>
        <end position="462"/>
    </location>
</feature>
<dbReference type="InterPro" id="IPR050235">
    <property type="entry name" value="CK1_Ser-Thr_kinase"/>
</dbReference>
<feature type="compositionally biased region" description="Basic and acidic residues" evidence="1">
    <location>
        <begin position="1"/>
        <end position="18"/>
    </location>
</feature>
<dbReference type="SMART" id="SM00220">
    <property type="entry name" value="S_TKc"/>
    <property type="match status" value="1"/>
</dbReference>
<dbReference type="PANTHER" id="PTHR11909">
    <property type="entry name" value="CASEIN KINASE-RELATED"/>
    <property type="match status" value="1"/>
</dbReference>
<dbReference type="GO" id="GO:0004672">
    <property type="term" value="F:protein kinase activity"/>
    <property type="evidence" value="ECO:0007669"/>
    <property type="project" value="InterPro"/>
</dbReference>
<keyword evidence="4" id="KW-1185">Reference proteome</keyword>
<dbReference type="STRING" id="34508.A0A4U5MFH0"/>
<sequence length="462" mass="52717">MPRKVANETKCANEDAKKKIQAAPAKGATGKGKTETSASKPVTAKSAVPKPTADKDKKPSKSRKKSKKTDDVTNAKEKATGKEAANFKEQTAGKEITEETKESPQRTKEEKTLKEDKMKKSALQNLKTKENTFTVDEPIGVTDDGDRDEAPITTVHLNVGDLITIVDQEYMVEEILLKGLIGQLYRVTNMKGKDKKEQLALKSEDAGYKGRRLKNEITFLKSLREVVKPIQLPTLYSTGRNETCRFMVTDLYGENLRDLNFKNRFSTSTCIRVAYHIFEAISELHTLGHYTHRNLAPSNFCASSREPSCPTVCLVNFSVAKKFCIDDSKSKRKTPRFKFYGNVRYAARNTHLLKERTRKDELESWLFIILDFFDEALLPWNRFFDRTEIYYGKTKLFENLAENLKPLESAIHWIALANTIDKMEDQEAPDYRYFKKRLEDIASRSKVGLSGPINWDEKRAKQ</sequence>
<dbReference type="PROSITE" id="PS50011">
    <property type="entry name" value="PROTEIN_KINASE_DOM"/>
    <property type="match status" value="1"/>
</dbReference>
<dbReference type="Proteomes" id="UP000298663">
    <property type="component" value="Unassembled WGS sequence"/>
</dbReference>
<reference evidence="3 4" key="1">
    <citation type="journal article" date="2015" name="Genome Biol.">
        <title>Comparative genomics of Steinernema reveals deeply conserved gene regulatory networks.</title>
        <authorList>
            <person name="Dillman A.R."/>
            <person name="Macchietto M."/>
            <person name="Porter C.F."/>
            <person name="Rogers A."/>
            <person name="Williams B."/>
            <person name="Antoshechkin I."/>
            <person name="Lee M.M."/>
            <person name="Goodwin Z."/>
            <person name="Lu X."/>
            <person name="Lewis E.E."/>
            <person name="Goodrich-Blair H."/>
            <person name="Stock S.P."/>
            <person name="Adams B.J."/>
            <person name="Sternberg P.W."/>
            <person name="Mortazavi A."/>
        </authorList>
    </citation>
    <scope>NUCLEOTIDE SEQUENCE [LARGE SCALE GENOMIC DNA]</scope>
    <source>
        <strain evidence="3 4">ALL</strain>
    </source>
</reference>
<organism evidence="3 4">
    <name type="scientific">Steinernema carpocapsae</name>
    <name type="common">Entomopathogenic nematode</name>
    <dbReference type="NCBI Taxonomy" id="34508"/>
    <lineage>
        <taxon>Eukaryota</taxon>
        <taxon>Metazoa</taxon>
        <taxon>Ecdysozoa</taxon>
        <taxon>Nematoda</taxon>
        <taxon>Chromadorea</taxon>
        <taxon>Rhabditida</taxon>
        <taxon>Tylenchina</taxon>
        <taxon>Panagrolaimomorpha</taxon>
        <taxon>Strongyloidoidea</taxon>
        <taxon>Steinernematidae</taxon>
        <taxon>Steinernema</taxon>
    </lineage>
</organism>
<dbReference type="Gene3D" id="1.10.510.10">
    <property type="entry name" value="Transferase(Phosphotransferase) domain 1"/>
    <property type="match status" value="1"/>
</dbReference>
<accession>A0A4U5MFH0</accession>
<name>A0A4U5MFH0_STECR</name>
<gene>
    <name evidence="3" type="ORF">L596_023962</name>
</gene>
<comment type="caution">
    <text evidence="3">The sequence shown here is derived from an EMBL/GenBank/DDBJ whole genome shotgun (WGS) entry which is preliminary data.</text>
</comment>